<dbReference type="SUPFAM" id="SSF53474">
    <property type="entry name" value="alpha/beta-Hydrolases"/>
    <property type="match status" value="1"/>
</dbReference>
<name>A0A8E2ASZ3_9APHY</name>
<feature type="region of interest" description="Disordered" evidence="2">
    <location>
        <begin position="485"/>
        <end position="529"/>
    </location>
</feature>
<evidence type="ECO:0000259" key="4">
    <source>
        <dbReference type="Pfam" id="PF05057"/>
    </source>
</evidence>
<proteinExistence type="inferred from homology"/>
<comment type="similarity">
    <text evidence="1">Belongs to the putative lipase ROG1 family.</text>
</comment>
<reference evidence="5 6" key="1">
    <citation type="submission" date="2016-07" db="EMBL/GenBank/DDBJ databases">
        <title>Draft genome of the white-rot fungus Obba rivulosa 3A-2.</title>
        <authorList>
            <consortium name="DOE Joint Genome Institute"/>
            <person name="Miettinen O."/>
            <person name="Riley R."/>
            <person name="Acob R."/>
            <person name="Barry K."/>
            <person name="Cullen D."/>
            <person name="De Vries R."/>
            <person name="Hainaut M."/>
            <person name="Hatakka A."/>
            <person name="Henrissat B."/>
            <person name="Hilden K."/>
            <person name="Kuo R."/>
            <person name="Labutti K."/>
            <person name="Lipzen A."/>
            <person name="Makela M.R."/>
            <person name="Sandor L."/>
            <person name="Spatafora J.W."/>
            <person name="Grigoriev I.V."/>
            <person name="Hibbett D.S."/>
        </authorList>
    </citation>
    <scope>NUCLEOTIDE SEQUENCE [LARGE SCALE GENOMIC DNA]</scope>
    <source>
        <strain evidence="5 6">3A-2</strain>
    </source>
</reference>
<feature type="compositionally biased region" description="Basic and acidic residues" evidence="2">
    <location>
        <begin position="555"/>
        <end position="581"/>
    </location>
</feature>
<feature type="chain" id="PRO_5034824227" evidence="3">
    <location>
        <begin position="24"/>
        <end position="605"/>
    </location>
</feature>
<dbReference type="Gene3D" id="3.40.50.1820">
    <property type="entry name" value="alpha/beta hydrolase"/>
    <property type="match status" value="1"/>
</dbReference>
<dbReference type="Pfam" id="PF05057">
    <property type="entry name" value="DUF676"/>
    <property type="match status" value="1"/>
</dbReference>
<dbReference type="Proteomes" id="UP000250043">
    <property type="component" value="Unassembled WGS sequence"/>
</dbReference>
<feature type="signal peptide" evidence="3">
    <location>
        <begin position="1"/>
        <end position="23"/>
    </location>
</feature>
<dbReference type="PANTHER" id="PTHR11440">
    <property type="entry name" value="LECITHIN-CHOLESTEROL ACYLTRANSFERASE-RELATED"/>
    <property type="match status" value="1"/>
</dbReference>
<evidence type="ECO:0000256" key="2">
    <source>
        <dbReference type="SAM" id="MobiDB-lite"/>
    </source>
</evidence>
<feature type="compositionally biased region" description="Basic and acidic residues" evidence="2">
    <location>
        <begin position="517"/>
        <end position="527"/>
    </location>
</feature>
<dbReference type="GO" id="GO:0016787">
    <property type="term" value="F:hydrolase activity"/>
    <property type="evidence" value="ECO:0007669"/>
    <property type="project" value="UniProtKB-KW"/>
</dbReference>
<dbReference type="AlphaFoldDB" id="A0A8E2ASZ3"/>
<gene>
    <name evidence="5" type="ORF">OBBRIDRAFT_776949</name>
</gene>
<dbReference type="EMBL" id="KV722404">
    <property type="protein sequence ID" value="OCH90436.1"/>
    <property type="molecule type" value="Genomic_DNA"/>
</dbReference>
<evidence type="ECO:0000256" key="3">
    <source>
        <dbReference type="SAM" id="SignalP"/>
    </source>
</evidence>
<feature type="compositionally biased region" description="Basic and acidic residues" evidence="2">
    <location>
        <begin position="100"/>
        <end position="109"/>
    </location>
</feature>
<feature type="region of interest" description="Disordered" evidence="2">
    <location>
        <begin position="268"/>
        <end position="297"/>
    </location>
</feature>
<sequence length="605" mass="68398">MQTIWFPVPVVVFLRRLINVVSTLSVSQQYLTRTPLVEEQSKHASRDSTAESWDVFRGIKWPQWLSGQRHPLRMAATEEYDMESDVEGSLDDINFPDRGPQPERETRSEPVDTIHWLLQHPTLYDPVRKPRFPVTLCHGLYGFDVRGPSAFPLLQTHYWSNVLTILRDKIGAEVFVTGVPSTGSIKERAKTLDRFLREKARGKDINFLAHSMGGLDCRHLITHIRPEAYTPRSLTTIATPHRGSPFMDWCNENIGLGKLRHKEEAAAAATASDKLKVTEPKSPGSSSRMKREDSAESRAAKTALSLASLPSSFTTLLISMLDSPAYANLTTTFLSREFNPSTPNIPSVKYFSVAGRVSDVSVWHPLWLPKMVLDGFEERERERLRENGDLRWKDSLEWGNDALVTIQSAKWGEFLGIMEECDHWDIRGSRGLEVEFPSISIPAISLGIGGGKKDAKKGAEKAKDRPGGWSVLDWDRFAQEWSDQAKEQAKLAGRGVSEEAEEERGSRSSRSAHSTKARQDAERDNDAVVKSSTDKFSAVFDWIVEQVPTSRLRPSGKDRPSVNTKPKEPLRDRDRDRLKRRDLASKKDLEKFYVALCRKLYDEGL</sequence>
<dbReference type="OrthoDB" id="5592486at2759"/>
<feature type="region of interest" description="Disordered" evidence="2">
    <location>
        <begin position="88"/>
        <end position="109"/>
    </location>
</feature>
<evidence type="ECO:0000313" key="6">
    <source>
        <dbReference type="Proteomes" id="UP000250043"/>
    </source>
</evidence>
<keyword evidence="6" id="KW-1185">Reference proteome</keyword>
<evidence type="ECO:0000256" key="1">
    <source>
        <dbReference type="ARBA" id="ARBA00007920"/>
    </source>
</evidence>
<feature type="region of interest" description="Disordered" evidence="2">
    <location>
        <begin position="551"/>
        <end position="581"/>
    </location>
</feature>
<protein>
    <submittedName>
        <fullName evidence="5">Alpha/beta-hydrolase</fullName>
    </submittedName>
</protein>
<keyword evidence="5" id="KW-0378">Hydrolase</keyword>
<evidence type="ECO:0000313" key="5">
    <source>
        <dbReference type="EMBL" id="OCH90436.1"/>
    </source>
</evidence>
<accession>A0A8E2ASZ3</accession>
<keyword evidence="3" id="KW-0732">Signal</keyword>
<feature type="domain" description="DUF676" evidence="4">
    <location>
        <begin position="196"/>
        <end position="250"/>
    </location>
</feature>
<dbReference type="InterPro" id="IPR007751">
    <property type="entry name" value="DUF676_lipase-like"/>
</dbReference>
<organism evidence="5 6">
    <name type="scientific">Obba rivulosa</name>
    <dbReference type="NCBI Taxonomy" id="1052685"/>
    <lineage>
        <taxon>Eukaryota</taxon>
        <taxon>Fungi</taxon>
        <taxon>Dikarya</taxon>
        <taxon>Basidiomycota</taxon>
        <taxon>Agaricomycotina</taxon>
        <taxon>Agaricomycetes</taxon>
        <taxon>Polyporales</taxon>
        <taxon>Gelatoporiaceae</taxon>
        <taxon>Obba</taxon>
    </lineage>
</organism>
<dbReference type="InterPro" id="IPR029058">
    <property type="entry name" value="AB_hydrolase_fold"/>
</dbReference>